<keyword evidence="2" id="KW-1185">Reference proteome</keyword>
<dbReference type="EMBL" id="JAFEUM010000009">
    <property type="protein sequence ID" value="MBM7038222.1"/>
    <property type="molecule type" value="Genomic_DNA"/>
</dbReference>
<gene>
    <name evidence="1" type="ORF">JQC93_17650</name>
</gene>
<accession>A0ABS2HQ38</accession>
<dbReference type="RefSeq" id="WP_205159692.1">
    <property type="nucleotide sequence ID" value="NZ_JAFEUM010000009.1"/>
</dbReference>
<reference evidence="1 2" key="1">
    <citation type="submission" date="2021-02" db="EMBL/GenBank/DDBJ databases">
        <authorList>
            <person name="Park J.-S."/>
        </authorList>
    </citation>
    <scope>NUCLEOTIDE SEQUENCE [LARGE SCALE GENOMIC DNA]</scope>
    <source>
        <strain evidence="1 2">188UL20-2</strain>
    </source>
</reference>
<comment type="caution">
    <text evidence="1">The sequence shown here is derived from an EMBL/GenBank/DDBJ whole genome shotgun (WGS) entry which is preliminary data.</text>
</comment>
<organism evidence="1 2">
    <name type="scientific">Vibrio ulleungensis</name>
    <dbReference type="NCBI Taxonomy" id="2807619"/>
    <lineage>
        <taxon>Bacteria</taxon>
        <taxon>Pseudomonadati</taxon>
        <taxon>Pseudomonadota</taxon>
        <taxon>Gammaproteobacteria</taxon>
        <taxon>Vibrionales</taxon>
        <taxon>Vibrionaceae</taxon>
        <taxon>Vibrio</taxon>
    </lineage>
</organism>
<proteinExistence type="predicted"/>
<protein>
    <submittedName>
        <fullName evidence="1">Uncharacterized protein</fullName>
    </submittedName>
</protein>
<dbReference type="Proteomes" id="UP000809621">
    <property type="component" value="Unassembled WGS sequence"/>
</dbReference>
<evidence type="ECO:0000313" key="1">
    <source>
        <dbReference type="EMBL" id="MBM7038222.1"/>
    </source>
</evidence>
<sequence>MFNSHSSSIYFEDSKSTEWPTLTAAERYRIIKHNIVAELAMFESDFEE</sequence>
<evidence type="ECO:0000313" key="2">
    <source>
        <dbReference type="Proteomes" id="UP000809621"/>
    </source>
</evidence>
<name>A0ABS2HQ38_9VIBR</name>